<comment type="pathway">
    <text evidence="6">Glycan biosynthesis; glycogen biosynthesis.</text>
</comment>
<dbReference type="CDD" id="cd03791">
    <property type="entry name" value="GT5_Glycogen_synthase_DULL1-like"/>
    <property type="match status" value="1"/>
</dbReference>
<dbReference type="STRING" id="760142.Hipma_0956"/>
<dbReference type="SUPFAM" id="SSF53756">
    <property type="entry name" value="UDP-Glycosyltransferase/glycogen phosphorylase"/>
    <property type="match status" value="1"/>
</dbReference>
<dbReference type="NCBIfam" id="TIGR02095">
    <property type="entry name" value="glgA"/>
    <property type="match status" value="1"/>
</dbReference>
<dbReference type="InterPro" id="IPR011835">
    <property type="entry name" value="GS/SS"/>
</dbReference>
<evidence type="ECO:0000256" key="2">
    <source>
        <dbReference type="ARBA" id="ARBA00010281"/>
    </source>
</evidence>
<dbReference type="KEGG" id="hmr:Hipma_0956"/>
<reference evidence="8 9" key="1">
    <citation type="journal article" date="2011" name="Stand. Genomic Sci.">
        <title>Complete genome sequence of the thermophilic sulfur-reducer Hippea maritima type strain (MH(2)).</title>
        <authorList>
            <person name="Huntemann M."/>
            <person name="Lu M."/>
            <person name="Nolan M."/>
            <person name="Lapidus A."/>
            <person name="Lucas S."/>
            <person name="Hammon N."/>
            <person name="Deshpande S."/>
            <person name="Cheng J.F."/>
            <person name="Tapia R."/>
            <person name="Han C."/>
            <person name="Goodwin L."/>
            <person name="Pitluck S."/>
            <person name="Liolios K."/>
            <person name="Pagani I."/>
            <person name="Ivanova N."/>
            <person name="Ovchinikova G."/>
            <person name="Pati A."/>
            <person name="Chen A."/>
            <person name="Palaniappan K."/>
            <person name="Land M."/>
            <person name="Hauser L."/>
            <person name="Jeffries C.D."/>
            <person name="Detter J.C."/>
            <person name="Brambilla E.M."/>
            <person name="Rohde M."/>
            <person name="Spring S."/>
            <person name="Goker M."/>
            <person name="Woyke T."/>
            <person name="Bristow J."/>
            <person name="Eisen J.A."/>
            <person name="Markowitz V."/>
            <person name="Hugenholtz P."/>
            <person name="Kyrpides N.C."/>
            <person name="Klenk H.P."/>
            <person name="Mavromatis K."/>
        </authorList>
    </citation>
    <scope>NUCLEOTIDE SEQUENCE [LARGE SCALE GENOMIC DNA]</scope>
    <source>
        <strain evidence="9">ATCC 700847 / DSM 10411 / MH2</strain>
    </source>
</reference>
<dbReference type="Gene3D" id="3.40.50.2000">
    <property type="entry name" value="Glycogen Phosphorylase B"/>
    <property type="match status" value="2"/>
</dbReference>
<dbReference type="RefSeq" id="WP_013681966.1">
    <property type="nucleotide sequence ID" value="NC_015318.1"/>
</dbReference>
<keyword evidence="9" id="KW-1185">Reference proteome</keyword>
<keyword evidence="3 6" id="KW-0328">Glycosyltransferase</keyword>
<dbReference type="GO" id="GO:0004373">
    <property type="term" value="F:alpha-1,4-glucan glucosyltransferase (UDP-glucose donor) activity"/>
    <property type="evidence" value="ECO:0007669"/>
    <property type="project" value="InterPro"/>
</dbReference>
<organism evidence="8 9">
    <name type="scientific">Hippea maritima (strain ATCC 700847 / DSM 10411 / MH2)</name>
    <dbReference type="NCBI Taxonomy" id="760142"/>
    <lineage>
        <taxon>Bacteria</taxon>
        <taxon>Pseudomonadati</taxon>
        <taxon>Campylobacterota</taxon>
        <taxon>Desulfurellia</taxon>
        <taxon>Desulfurellales</taxon>
        <taxon>Hippeaceae</taxon>
        <taxon>Hippea</taxon>
    </lineage>
</organism>
<evidence type="ECO:0000313" key="9">
    <source>
        <dbReference type="Proteomes" id="UP000008139"/>
    </source>
</evidence>
<dbReference type="eggNOG" id="COG0297">
    <property type="taxonomic scope" value="Bacteria"/>
</dbReference>
<protein>
    <recommendedName>
        <fullName evidence="6">Glycogen synthase</fullName>
        <ecNumber evidence="6">2.4.1.21</ecNumber>
    </recommendedName>
    <alternativeName>
        <fullName evidence="6">Starch [bacterial glycogen] synthase</fullName>
    </alternativeName>
</protein>
<dbReference type="UniPathway" id="UPA00164"/>
<dbReference type="EC" id="2.4.1.21" evidence="6"/>
<reference evidence="9" key="2">
    <citation type="submission" date="2011-03" db="EMBL/GenBank/DDBJ databases">
        <title>The complete genome of Hippea maritima DSM 10411.</title>
        <authorList>
            <consortium name="US DOE Joint Genome Institute (JGI-PGF)"/>
            <person name="Lucas S."/>
            <person name="Copeland A."/>
            <person name="Lapidus A."/>
            <person name="Bruce D."/>
            <person name="Goodwin L."/>
            <person name="Pitluck S."/>
            <person name="Peters L."/>
            <person name="Kyrpides N."/>
            <person name="Mavromatis K."/>
            <person name="Pagani I."/>
            <person name="Ivanova N."/>
            <person name="Mikhailova N."/>
            <person name="Lu M."/>
            <person name="Detter J.C."/>
            <person name="Tapia R."/>
            <person name="Han C."/>
            <person name="Land M."/>
            <person name="Hauser L."/>
            <person name="Markowitz V."/>
            <person name="Cheng J.-F."/>
            <person name="Hugenholtz P."/>
            <person name="Woyke T."/>
            <person name="Wu D."/>
            <person name="Spring S."/>
            <person name="Schroeder M."/>
            <person name="Brambilla E."/>
            <person name="Klenk H.-P."/>
            <person name="Eisen J.A."/>
        </authorList>
    </citation>
    <scope>NUCLEOTIDE SEQUENCE [LARGE SCALE GENOMIC DNA]</scope>
    <source>
        <strain evidence="9">ATCC 700847 / DSM 10411 / MH2</strain>
    </source>
</reference>
<evidence type="ECO:0000313" key="8">
    <source>
        <dbReference type="EMBL" id="AEA33925.1"/>
    </source>
</evidence>
<dbReference type="EMBL" id="CP002606">
    <property type="protein sequence ID" value="AEA33925.1"/>
    <property type="molecule type" value="Genomic_DNA"/>
</dbReference>
<evidence type="ECO:0000256" key="4">
    <source>
        <dbReference type="ARBA" id="ARBA00022679"/>
    </source>
</evidence>
<dbReference type="PANTHER" id="PTHR45825:SF11">
    <property type="entry name" value="ALPHA AMYLASE DOMAIN-CONTAINING PROTEIN"/>
    <property type="match status" value="1"/>
</dbReference>
<gene>
    <name evidence="6" type="primary">glgA</name>
    <name evidence="8" type="ordered locus">Hipma_0956</name>
</gene>
<feature type="domain" description="Starch synthase catalytic" evidence="7">
    <location>
        <begin position="2"/>
        <end position="220"/>
    </location>
</feature>
<name>F2LVZ1_HIPMA</name>
<evidence type="ECO:0000256" key="5">
    <source>
        <dbReference type="ARBA" id="ARBA00023056"/>
    </source>
</evidence>
<dbReference type="GO" id="GO:0009011">
    <property type="term" value="F:alpha-1,4-glucan glucosyltransferase (ADP-glucose donor) activity"/>
    <property type="evidence" value="ECO:0007669"/>
    <property type="project" value="UniProtKB-UniRule"/>
</dbReference>
<dbReference type="PANTHER" id="PTHR45825">
    <property type="entry name" value="GRANULE-BOUND STARCH SYNTHASE 1, CHLOROPLASTIC/AMYLOPLASTIC"/>
    <property type="match status" value="1"/>
</dbReference>
<dbReference type="OrthoDB" id="9808590at2"/>
<comment type="similarity">
    <text evidence="2 6">Belongs to the glycosyltransferase 1 family. Bacterial/plant glycogen synthase subfamily.</text>
</comment>
<dbReference type="InterPro" id="IPR013534">
    <property type="entry name" value="Starch_synth_cat_dom"/>
</dbReference>
<proteinExistence type="inferred from homology"/>
<evidence type="ECO:0000256" key="1">
    <source>
        <dbReference type="ARBA" id="ARBA00001478"/>
    </source>
</evidence>
<keyword evidence="5 6" id="KW-0320">Glycogen biosynthesis</keyword>
<dbReference type="GO" id="GO:0005978">
    <property type="term" value="P:glycogen biosynthetic process"/>
    <property type="evidence" value="ECO:0007669"/>
    <property type="project" value="UniProtKB-UniRule"/>
</dbReference>
<dbReference type="AlphaFoldDB" id="F2LVZ1"/>
<dbReference type="Proteomes" id="UP000008139">
    <property type="component" value="Chromosome"/>
</dbReference>
<feature type="binding site" evidence="6">
    <location>
        <position position="15"/>
    </location>
    <ligand>
        <name>ADP-alpha-D-glucose</name>
        <dbReference type="ChEBI" id="CHEBI:57498"/>
    </ligand>
</feature>
<dbReference type="Pfam" id="PF08323">
    <property type="entry name" value="Glyco_transf_5"/>
    <property type="match status" value="1"/>
</dbReference>
<dbReference type="HAMAP" id="MF_00484">
    <property type="entry name" value="Glycogen_synth"/>
    <property type="match status" value="1"/>
</dbReference>
<accession>F2LVZ1</accession>
<dbReference type="InParanoid" id="F2LVZ1"/>
<comment type="function">
    <text evidence="6">Synthesizes alpha-1,4-glucan chains using ADP-glucose.</text>
</comment>
<comment type="catalytic activity">
    <reaction evidence="1 6">
        <text>[(1-&gt;4)-alpha-D-glucosyl](n) + ADP-alpha-D-glucose = [(1-&gt;4)-alpha-D-glucosyl](n+1) + ADP + H(+)</text>
        <dbReference type="Rhea" id="RHEA:18189"/>
        <dbReference type="Rhea" id="RHEA-COMP:9584"/>
        <dbReference type="Rhea" id="RHEA-COMP:9587"/>
        <dbReference type="ChEBI" id="CHEBI:15378"/>
        <dbReference type="ChEBI" id="CHEBI:15444"/>
        <dbReference type="ChEBI" id="CHEBI:57498"/>
        <dbReference type="ChEBI" id="CHEBI:456216"/>
        <dbReference type="EC" id="2.4.1.21"/>
    </reaction>
</comment>
<keyword evidence="4 6" id="KW-0808">Transferase</keyword>
<dbReference type="Pfam" id="PF13692">
    <property type="entry name" value="Glyco_trans_1_4"/>
    <property type="match status" value="1"/>
</dbReference>
<sequence length="455" mass="51650">MKVLLSSAELFGYAKAGGLADIVYGLAKSLKGLGVDVSIVVPLYGFAKDKILGEVIDLDENLKVVREKLYGLDVFFVKHSLFDRDSIYSENGKDYDDNHLRFGLLSEAVAKIAQSFSFDIVHLNDWHTALAAYYLKQTGFDGRIAFTIHNLAYQGVFEVEPEILKIDRKYFSHEYAEFYGKLNFLKVGIAFSDRVVFVSSAYLDEVLSGEFEFGLSGFIRNHSEKIIAILNGIDYDEFNPQKDRLIYKGFSKDNLRGKYFNKQKLLSELGLKSNMPLFAFIGRFTEQKGVDFLYESLNEILKLDLNFVVLGDSSVNYKEMFESIKSDRFVALYGYNEQVARRLYAASDFIVVPSVFEPCGLVQLIAFRYGSIPVVHSVGGLKQTVHPIDSNTCGVGFVYENQTKEELLDSLEEAIRLYKDKGRLSKIRKFNMGCDFGVIRTAKEYMSLYEELLGR</sequence>
<dbReference type="HOGENOM" id="CLU_009583_18_5_7"/>
<evidence type="ECO:0000256" key="6">
    <source>
        <dbReference type="HAMAP-Rule" id="MF_00484"/>
    </source>
</evidence>
<evidence type="ECO:0000259" key="7">
    <source>
        <dbReference type="Pfam" id="PF08323"/>
    </source>
</evidence>
<evidence type="ECO:0000256" key="3">
    <source>
        <dbReference type="ARBA" id="ARBA00022676"/>
    </source>
</evidence>